<dbReference type="NCBIfam" id="TIGR00231">
    <property type="entry name" value="small_GTP"/>
    <property type="match status" value="1"/>
</dbReference>
<dbReference type="SUPFAM" id="SSF52540">
    <property type="entry name" value="P-loop containing nucleoside triphosphate hydrolases"/>
    <property type="match status" value="1"/>
</dbReference>
<gene>
    <name evidence="7" type="ORF">FISHEDRAFT_51316</name>
</gene>
<sequence>MYHLLRGLREYLERKDEFSVIIIGLDGAGKTTLLEQIKKMYTNEPSLDFDQIHPTVGQNTGTITLSSSVLQFWDLGGQKGIRTIWPRYYDDCHAVVYVIDGEDRDRLNEGWEVFDSVFSAPEILNLPLLLLVNKQDSPFSMSVAEVRHDYERWYQRNLNPHHAERSGQEQAAAQNDASGQTQQTVRLQEGVRTKRERFASMDIMGISAKTGMGVKAAVDWLFIRVQNSRP</sequence>
<proteinExistence type="inferred from homology"/>
<dbReference type="GO" id="GO:0006886">
    <property type="term" value="P:intracellular protein transport"/>
    <property type="evidence" value="ECO:0007669"/>
    <property type="project" value="TreeGrafter"/>
</dbReference>
<dbReference type="GO" id="GO:0005794">
    <property type="term" value="C:Golgi apparatus"/>
    <property type="evidence" value="ECO:0007669"/>
    <property type="project" value="TreeGrafter"/>
</dbReference>
<dbReference type="EMBL" id="KN882089">
    <property type="protein sequence ID" value="KIY44531.1"/>
    <property type="molecule type" value="Genomic_DNA"/>
</dbReference>
<feature type="region of interest" description="Disordered" evidence="6">
    <location>
        <begin position="162"/>
        <end position="191"/>
    </location>
</feature>
<dbReference type="GO" id="GO:0005525">
    <property type="term" value="F:GTP binding"/>
    <property type="evidence" value="ECO:0007669"/>
    <property type="project" value="UniProtKB-KW"/>
</dbReference>
<keyword evidence="8" id="KW-1185">Reference proteome</keyword>
<dbReference type="InterPro" id="IPR005225">
    <property type="entry name" value="Small_GTP-bd"/>
</dbReference>
<feature type="compositionally biased region" description="Polar residues" evidence="6">
    <location>
        <begin position="168"/>
        <end position="186"/>
    </location>
</feature>
<evidence type="ECO:0000313" key="8">
    <source>
        <dbReference type="Proteomes" id="UP000054144"/>
    </source>
</evidence>
<keyword evidence="2 3" id="KW-0342">GTP-binding</keyword>
<dbReference type="SMART" id="SM00177">
    <property type="entry name" value="ARF"/>
    <property type="match status" value="1"/>
</dbReference>
<dbReference type="InterPro" id="IPR006689">
    <property type="entry name" value="Small_GTPase_ARF/SAR"/>
</dbReference>
<dbReference type="InterPro" id="IPR027417">
    <property type="entry name" value="P-loop_NTPase"/>
</dbReference>
<keyword evidence="4" id="KW-0479">Metal-binding</keyword>
<feature type="binding site" evidence="4">
    <location>
        <position position="55"/>
    </location>
    <ligand>
        <name>Mg(2+)</name>
        <dbReference type="ChEBI" id="CHEBI:18420"/>
    </ligand>
</feature>
<keyword evidence="7" id="KW-0378">Hydrolase</keyword>
<evidence type="ECO:0000256" key="2">
    <source>
        <dbReference type="ARBA" id="ARBA00023134"/>
    </source>
</evidence>
<dbReference type="InterPro" id="IPR024156">
    <property type="entry name" value="Small_GTPase_ARF"/>
</dbReference>
<dbReference type="AlphaFoldDB" id="A0A0D7A3P5"/>
<comment type="similarity">
    <text evidence="5">Belongs to the small GTPase superfamily. Arf family.</text>
</comment>
<evidence type="ECO:0000256" key="4">
    <source>
        <dbReference type="PIRSR" id="PIRSR606689-2"/>
    </source>
</evidence>
<organism evidence="7 8">
    <name type="scientific">Fistulina hepatica ATCC 64428</name>
    <dbReference type="NCBI Taxonomy" id="1128425"/>
    <lineage>
        <taxon>Eukaryota</taxon>
        <taxon>Fungi</taxon>
        <taxon>Dikarya</taxon>
        <taxon>Basidiomycota</taxon>
        <taxon>Agaricomycotina</taxon>
        <taxon>Agaricomycetes</taxon>
        <taxon>Agaricomycetidae</taxon>
        <taxon>Agaricales</taxon>
        <taxon>Fistulinaceae</taxon>
        <taxon>Fistulina</taxon>
    </lineage>
</organism>
<dbReference type="SMART" id="SM00178">
    <property type="entry name" value="SAR"/>
    <property type="match status" value="1"/>
</dbReference>
<dbReference type="Pfam" id="PF00025">
    <property type="entry name" value="Arf"/>
    <property type="match status" value="1"/>
</dbReference>
<dbReference type="PRINTS" id="PR00328">
    <property type="entry name" value="SAR1GTPBP"/>
</dbReference>
<keyword evidence="1 3" id="KW-0547">Nucleotide-binding</keyword>
<evidence type="ECO:0000313" key="7">
    <source>
        <dbReference type="EMBL" id="KIY44531.1"/>
    </source>
</evidence>
<dbReference type="OrthoDB" id="414781at2759"/>
<dbReference type="Proteomes" id="UP000054144">
    <property type="component" value="Unassembled WGS sequence"/>
</dbReference>
<evidence type="ECO:0000256" key="3">
    <source>
        <dbReference type="PIRSR" id="PIRSR606689-1"/>
    </source>
</evidence>
<feature type="binding site" evidence="3">
    <location>
        <position position="77"/>
    </location>
    <ligand>
        <name>GTP</name>
        <dbReference type="ChEBI" id="CHEBI:37565"/>
    </ligand>
</feature>
<dbReference type="GO" id="GO:0043001">
    <property type="term" value="P:Golgi to plasma membrane protein transport"/>
    <property type="evidence" value="ECO:0007669"/>
    <property type="project" value="TreeGrafter"/>
</dbReference>
<reference evidence="7 8" key="1">
    <citation type="journal article" date="2015" name="Fungal Genet. Biol.">
        <title>Evolution of novel wood decay mechanisms in Agaricales revealed by the genome sequences of Fistulina hepatica and Cylindrobasidium torrendii.</title>
        <authorList>
            <person name="Floudas D."/>
            <person name="Held B.W."/>
            <person name="Riley R."/>
            <person name="Nagy L.G."/>
            <person name="Koehler G."/>
            <person name="Ransdell A.S."/>
            <person name="Younus H."/>
            <person name="Chow J."/>
            <person name="Chiniquy J."/>
            <person name="Lipzen A."/>
            <person name="Tritt A."/>
            <person name="Sun H."/>
            <person name="Haridas S."/>
            <person name="LaButti K."/>
            <person name="Ohm R.A."/>
            <person name="Kues U."/>
            <person name="Blanchette R.A."/>
            <person name="Grigoriev I.V."/>
            <person name="Minto R.E."/>
            <person name="Hibbett D.S."/>
        </authorList>
    </citation>
    <scope>NUCLEOTIDE SEQUENCE [LARGE SCALE GENOMIC DNA]</scope>
    <source>
        <strain evidence="7 8">ATCC 64428</strain>
    </source>
</reference>
<dbReference type="PANTHER" id="PTHR45909:SF1">
    <property type="entry name" value="ADP-RIBOSYLATION FACTOR-RELATED PROTEIN 1"/>
    <property type="match status" value="1"/>
</dbReference>
<keyword evidence="4" id="KW-0460">Magnesium</keyword>
<dbReference type="GO" id="GO:0003924">
    <property type="term" value="F:GTPase activity"/>
    <property type="evidence" value="ECO:0007669"/>
    <property type="project" value="InterPro"/>
</dbReference>
<protein>
    <submittedName>
        <fullName evidence="7">p-loop containing nucleoside triphosphate hydrolase protein</fullName>
    </submittedName>
</protein>
<feature type="binding site" evidence="3">
    <location>
        <begin position="133"/>
        <end position="136"/>
    </location>
    <ligand>
        <name>GTP</name>
        <dbReference type="ChEBI" id="CHEBI:37565"/>
    </ligand>
</feature>
<dbReference type="GO" id="GO:0046872">
    <property type="term" value="F:metal ion binding"/>
    <property type="evidence" value="ECO:0007669"/>
    <property type="project" value="UniProtKB-KW"/>
</dbReference>
<feature type="binding site" evidence="4">
    <location>
        <position position="31"/>
    </location>
    <ligand>
        <name>Mg(2+)</name>
        <dbReference type="ChEBI" id="CHEBI:18420"/>
    </ligand>
</feature>
<name>A0A0D7A3P5_9AGAR</name>
<accession>A0A0D7A3P5</accession>
<evidence type="ECO:0000256" key="1">
    <source>
        <dbReference type="ARBA" id="ARBA00022741"/>
    </source>
</evidence>
<dbReference type="PROSITE" id="PS51417">
    <property type="entry name" value="ARF"/>
    <property type="match status" value="1"/>
</dbReference>
<evidence type="ECO:0000256" key="5">
    <source>
        <dbReference type="RuleBase" id="RU003925"/>
    </source>
</evidence>
<dbReference type="Gene3D" id="3.40.50.300">
    <property type="entry name" value="P-loop containing nucleotide triphosphate hydrolases"/>
    <property type="match status" value="1"/>
</dbReference>
<dbReference type="PANTHER" id="PTHR45909">
    <property type="entry name" value="ADP-RIBOSYLATION FACTOR-RELATED PROTEIN 1"/>
    <property type="match status" value="1"/>
</dbReference>
<evidence type="ECO:0000256" key="6">
    <source>
        <dbReference type="SAM" id="MobiDB-lite"/>
    </source>
</evidence>
<feature type="binding site" evidence="3">
    <location>
        <begin position="24"/>
        <end position="31"/>
    </location>
    <ligand>
        <name>GTP</name>
        <dbReference type="ChEBI" id="CHEBI:37565"/>
    </ligand>
</feature>
<dbReference type="GO" id="GO:0034067">
    <property type="term" value="P:protein localization to Golgi apparatus"/>
    <property type="evidence" value="ECO:0007669"/>
    <property type="project" value="TreeGrafter"/>
</dbReference>